<sequence length="289" mass="31494">MKRTALLNRRTAPPESKINNSRLYLAVFSAVLGNFNFGYSMVFSSPVIPQLKSPDADPRFRLDANDAAWFGSIYTLGAAVGGLGAMLLNDKIGRKLSIMLSAVPSTIGYMLLGGAVNLWMLLLGRFLTGVAGGMTAASIPVYISEISHKSVRGALGSCPQITAVFGSLSLYALSLVLPWRWLAVVGGGPALVMIVLLVFMPRSPRRLLSLGQEDKAKKALRWLRGEHYDTHSEVLAIQNSIDTQDKVTLSQLATPRFYRPILISVVMRFLQQMTGHHTYSGLSGIHLFS</sequence>
<evidence type="ECO:0000313" key="8">
    <source>
        <dbReference type="Proteomes" id="UP000516260"/>
    </source>
</evidence>
<feature type="domain" description="Major facilitator superfamily (MFS) profile" evidence="6">
    <location>
        <begin position="26"/>
        <end position="289"/>
    </location>
</feature>
<dbReference type="InterPro" id="IPR050549">
    <property type="entry name" value="MFS_Trehalose_Transporter"/>
</dbReference>
<comment type="subcellular location">
    <subcellularLocation>
        <location evidence="1">Membrane</location>
        <topology evidence="1">Multi-pass membrane protein</topology>
    </subcellularLocation>
</comment>
<evidence type="ECO:0000256" key="2">
    <source>
        <dbReference type="ARBA" id="ARBA00022692"/>
    </source>
</evidence>
<dbReference type="PANTHER" id="PTHR48021:SF59">
    <property type="entry name" value="SOLUTE CARRIER FAMILY 2, FACILITATED GLUCOSE TRANSPORTER MEMBER 6"/>
    <property type="match status" value="1"/>
</dbReference>
<dbReference type="Pfam" id="PF00083">
    <property type="entry name" value="Sugar_tr"/>
    <property type="match status" value="1"/>
</dbReference>
<dbReference type="InterPro" id="IPR036259">
    <property type="entry name" value="MFS_trans_sf"/>
</dbReference>
<organism evidence="7 8">
    <name type="scientific">Takifugu bimaculatus</name>
    <dbReference type="NCBI Taxonomy" id="433685"/>
    <lineage>
        <taxon>Eukaryota</taxon>
        <taxon>Metazoa</taxon>
        <taxon>Chordata</taxon>
        <taxon>Craniata</taxon>
        <taxon>Vertebrata</taxon>
        <taxon>Euteleostomi</taxon>
        <taxon>Actinopterygii</taxon>
        <taxon>Neopterygii</taxon>
        <taxon>Teleostei</taxon>
        <taxon>Neoteleostei</taxon>
        <taxon>Acanthomorphata</taxon>
        <taxon>Eupercaria</taxon>
        <taxon>Tetraodontiformes</taxon>
        <taxon>Tetradontoidea</taxon>
        <taxon>Tetraodontidae</taxon>
        <taxon>Takifugu</taxon>
    </lineage>
</organism>
<dbReference type="EMBL" id="SWLE01000008">
    <property type="protein sequence ID" value="TNM97256.1"/>
    <property type="molecule type" value="Genomic_DNA"/>
</dbReference>
<evidence type="ECO:0000313" key="7">
    <source>
        <dbReference type="EMBL" id="TNM97256.1"/>
    </source>
</evidence>
<dbReference type="GO" id="GO:0016020">
    <property type="term" value="C:membrane"/>
    <property type="evidence" value="ECO:0007669"/>
    <property type="project" value="UniProtKB-SubCell"/>
</dbReference>
<dbReference type="SUPFAM" id="SSF103473">
    <property type="entry name" value="MFS general substrate transporter"/>
    <property type="match status" value="1"/>
</dbReference>
<feature type="transmembrane region" description="Helical" evidence="5">
    <location>
        <begin position="68"/>
        <end position="88"/>
    </location>
</feature>
<keyword evidence="3 5" id="KW-1133">Transmembrane helix</keyword>
<keyword evidence="4 5" id="KW-0472">Membrane</keyword>
<feature type="transmembrane region" description="Helical" evidence="5">
    <location>
        <begin position="155"/>
        <end position="173"/>
    </location>
</feature>
<dbReference type="Gene3D" id="1.20.1250.20">
    <property type="entry name" value="MFS general substrate transporter like domains"/>
    <property type="match status" value="1"/>
</dbReference>
<proteinExistence type="predicted"/>
<protein>
    <recommendedName>
        <fullName evidence="6">Major facilitator superfamily (MFS) profile domain-containing protein</fullName>
    </recommendedName>
</protein>
<evidence type="ECO:0000259" key="6">
    <source>
        <dbReference type="PROSITE" id="PS50850"/>
    </source>
</evidence>
<evidence type="ECO:0000256" key="3">
    <source>
        <dbReference type="ARBA" id="ARBA00022989"/>
    </source>
</evidence>
<gene>
    <name evidence="7" type="ORF">fugu_015412</name>
</gene>
<feature type="transmembrane region" description="Helical" evidence="5">
    <location>
        <begin position="100"/>
        <end position="120"/>
    </location>
</feature>
<dbReference type="Proteomes" id="UP000516260">
    <property type="component" value="Chromosome 16"/>
</dbReference>
<evidence type="ECO:0000256" key="4">
    <source>
        <dbReference type="ARBA" id="ARBA00023136"/>
    </source>
</evidence>
<evidence type="ECO:0000256" key="5">
    <source>
        <dbReference type="SAM" id="Phobius"/>
    </source>
</evidence>
<name>A0A4Z2C0D8_9TELE</name>
<dbReference type="PROSITE" id="PS50850">
    <property type="entry name" value="MFS"/>
    <property type="match status" value="1"/>
</dbReference>
<dbReference type="PANTHER" id="PTHR48021">
    <property type="match status" value="1"/>
</dbReference>
<feature type="transmembrane region" description="Helical" evidence="5">
    <location>
        <begin position="23"/>
        <end position="48"/>
    </location>
</feature>
<comment type="caution">
    <text evidence="7">The sequence shown here is derived from an EMBL/GenBank/DDBJ whole genome shotgun (WGS) entry which is preliminary data.</text>
</comment>
<evidence type="ECO:0000256" key="1">
    <source>
        <dbReference type="ARBA" id="ARBA00004141"/>
    </source>
</evidence>
<accession>A0A4Z2C0D8</accession>
<dbReference type="InterPro" id="IPR020846">
    <property type="entry name" value="MFS_dom"/>
</dbReference>
<keyword evidence="8" id="KW-1185">Reference proteome</keyword>
<dbReference type="InterPro" id="IPR005828">
    <property type="entry name" value="MFS_sugar_transport-like"/>
</dbReference>
<feature type="transmembrane region" description="Helical" evidence="5">
    <location>
        <begin position="179"/>
        <end position="199"/>
    </location>
</feature>
<feature type="transmembrane region" description="Helical" evidence="5">
    <location>
        <begin position="126"/>
        <end position="143"/>
    </location>
</feature>
<dbReference type="PROSITE" id="PS00217">
    <property type="entry name" value="SUGAR_TRANSPORT_2"/>
    <property type="match status" value="1"/>
</dbReference>
<dbReference type="InterPro" id="IPR005829">
    <property type="entry name" value="Sugar_transporter_CS"/>
</dbReference>
<dbReference type="GO" id="GO:0022857">
    <property type="term" value="F:transmembrane transporter activity"/>
    <property type="evidence" value="ECO:0007669"/>
    <property type="project" value="InterPro"/>
</dbReference>
<reference evidence="7 8" key="1">
    <citation type="submission" date="2019-04" db="EMBL/GenBank/DDBJ databases">
        <title>The sequence and de novo assembly of Takifugu bimaculatus genome using PacBio and Hi-C technologies.</title>
        <authorList>
            <person name="Xu P."/>
            <person name="Liu B."/>
            <person name="Zhou Z."/>
        </authorList>
    </citation>
    <scope>NUCLEOTIDE SEQUENCE [LARGE SCALE GENOMIC DNA]</scope>
    <source>
        <strain evidence="7">TB-2018</strain>
        <tissue evidence="7">Muscle</tissue>
    </source>
</reference>
<dbReference type="AlphaFoldDB" id="A0A4Z2C0D8"/>
<keyword evidence="2 5" id="KW-0812">Transmembrane</keyword>